<evidence type="ECO:0000256" key="1">
    <source>
        <dbReference type="SAM" id="MobiDB-lite"/>
    </source>
</evidence>
<dbReference type="EMBL" id="CCKQ01003967">
    <property type="protein sequence ID" value="CDW75110.1"/>
    <property type="molecule type" value="Genomic_DNA"/>
</dbReference>
<feature type="compositionally biased region" description="Basic and acidic residues" evidence="1">
    <location>
        <begin position="636"/>
        <end position="653"/>
    </location>
</feature>
<evidence type="ECO:0008006" key="5">
    <source>
        <dbReference type="Google" id="ProtNLM"/>
    </source>
</evidence>
<dbReference type="Proteomes" id="UP000039865">
    <property type="component" value="Unassembled WGS sequence"/>
</dbReference>
<dbReference type="InParanoid" id="A0A077ZYX0"/>
<feature type="compositionally biased region" description="Polar residues" evidence="1">
    <location>
        <begin position="673"/>
        <end position="683"/>
    </location>
</feature>
<feature type="region of interest" description="Disordered" evidence="1">
    <location>
        <begin position="481"/>
        <end position="511"/>
    </location>
</feature>
<sequence length="712" mass="79374">MRFIKDSKIYDFKYACCSYLLISLFIAMCQSQKLAFKSLMSLPTSNTQSCQLTVANVTGNLIFQLKQLLVVICSDATYFFKTQDLIADSTQASNSMQTQSTAITPFSCPKLSFESQFQGSVTYLNEYSVYRASLDSTGSILITKLFFIDSSWISGDTIIDVLVTDTYTVFQMGNNYNFQVYARPKTLGQQVTRVKTGSLTFSGYGTIVLQYFLSDASTQLIHLYVSPNYNTKDNLITKYSLVSTSVSGSLSDVTFWKIGETNVKTATVSTIVVSKNFMGYGCELCNNYAGLITLYDSNTLAQILSVPGTSDNPQLGKDLTAIDTGSQFQTFFSQSNSGGAVNSRQYFLNELKILYNQDTKTYGYELNTKVTSGMQGTPHLDIDFGIYNGQVISKYKAQKQLFGLQTCSYQSYYTASSRTCTACSTFTLFSQNTSCVQCSDLWYATQRQKTNSYYQSLNVNFCKNFDPKTLPDYNSIVNGGGTNNGGNGNNNNNNGGGGNTNNNNNSTSGGDSSSGIGIGGIVAIVIVIVLLIGLAIGGYFFYKWWQNRKLQEVTKKKRDEKKEKQGQAPKRKNAKEFDENRIQKKMEAQQVQQYNSIKNTERDVNSKGTEDTNQNKLDDIQLEMDQQEADITIEPESQRRKQDDQSYKNKAQDIDTSQSPIKQLQPAAGRMNAAQQQLSNQKVNNKKELNEDIEPMDDIEDEDDDDFSDSDV</sequence>
<feature type="compositionally biased region" description="Acidic residues" evidence="1">
    <location>
        <begin position="620"/>
        <end position="633"/>
    </location>
</feature>
<organism evidence="3 4">
    <name type="scientific">Stylonychia lemnae</name>
    <name type="common">Ciliate</name>
    <dbReference type="NCBI Taxonomy" id="5949"/>
    <lineage>
        <taxon>Eukaryota</taxon>
        <taxon>Sar</taxon>
        <taxon>Alveolata</taxon>
        <taxon>Ciliophora</taxon>
        <taxon>Intramacronucleata</taxon>
        <taxon>Spirotrichea</taxon>
        <taxon>Stichotrichia</taxon>
        <taxon>Sporadotrichida</taxon>
        <taxon>Oxytrichidae</taxon>
        <taxon>Stylonychinae</taxon>
        <taxon>Stylonychia</taxon>
    </lineage>
</organism>
<accession>A0A077ZYX0</accession>
<name>A0A077ZYX0_STYLE</name>
<protein>
    <recommendedName>
        <fullName evidence="5">Transmembrane protein</fullName>
    </recommendedName>
</protein>
<feature type="compositionally biased region" description="Basic and acidic residues" evidence="1">
    <location>
        <begin position="574"/>
        <end position="587"/>
    </location>
</feature>
<feature type="compositionally biased region" description="Gly residues" evidence="1">
    <location>
        <begin position="481"/>
        <end position="499"/>
    </location>
</feature>
<keyword evidence="2" id="KW-0472">Membrane</keyword>
<feature type="region of interest" description="Disordered" evidence="1">
    <location>
        <begin position="554"/>
        <end position="712"/>
    </location>
</feature>
<evidence type="ECO:0000313" key="4">
    <source>
        <dbReference type="Proteomes" id="UP000039865"/>
    </source>
</evidence>
<feature type="compositionally biased region" description="Basic and acidic residues" evidence="1">
    <location>
        <begin position="599"/>
        <end position="610"/>
    </location>
</feature>
<proteinExistence type="predicted"/>
<keyword evidence="2" id="KW-1133">Transmembrane helix</keyword>
<keyword evidence="2" id="KW-0812">Transmembrane</keyword>
<feature type="compositionally biased region" description="Low complexity" evidence="1">
    <location>
        <begin position="500"/>
        <end position="511"/>
    </location>
</feature>
<evidence type="ECO:0000313" key="3">
    <source>
        <dbReference type="EMBL" id="CDW75110.1"/>
    </source>
</evidence>
<keyword evidence="4" id="KW-1185">Reference proteome</keyword>
<evidence type="ECO:0000256" key="2">
    <source>
        <dbReference type="SAM" id="Phobius"/>
    </source>
</evidence>
<feature type="compositionally biased region" description="Polar residues" evidence="1">
    <location>
        <begin position="589"/>
        <end position="598"/>
    </location>
</feature>
<reference evidence="3 4" key="1">
    <citation type="submission" date="2014-06" db="EMBL/GenBank/DDBJ databases">
        <authorList>
            <person name="Swart Estienne"/>
        </authorList>
    </citation>
    <scope>NUCLEOTIDE SEQUENCE [LARGE SCALE GENOMIC DNA]</scope>
    <source>
        <strain evidence="3 4">130c</strain>
    </source>
</reference>
<feature type="compositionally biased region" description="Acidic residues" evidence="1">
    <location>
        <begin position="691"/>
        <end position="712"/>
    </location>
</feature>
<feature type="transmembrane region" description="Helical" evidence="2">
    <location>
        <begin position="516"/>
        <end position="542"/>
    </location>
</feature>
<gene>
    <name evidence="3" type="primary">Contig15978.g784</name>
    <name evidence="3" type="ORF">STYLEM_4097</name>
</gene>
<dbReference type="AlphaFoldDB" id="A0A077ZYX0"/>